<reference evidence="1 2" key="1">
    <citation type="submission" date="2016-10" db="EMBL/GenBank/DDBJ databases">
        <authorList>
            <person name="Varghese N."/>
            <person name="Submissions S."/>
        </authorList>
    </citation>
    <scope>NUCLEOTIDE SEQUENCE [LARGE SCALE GENOMIC DNA]</scope>
    <source>
        <strain evidence="1 2">DSM 20586</strain>
    </source>
</reference>
<gene>
    <name evidence="1" type="ORF">SAMN04489746_0222</name>
</gene>
<accession>A0AB38A4V7</accession>
<protein>
    <submittedName>
        <fullName evidence="1">Phage terminase, small subunit, putative, P27 family</fullName>
    </submittedName>
</protein>
<dbReference type="InterPro" id="IPR006448">
    <property type="entry name" value="Phage_term_ssu_P27"/>
</dbReference>
<dbReference type="Proteomes" id="UP000183687">
    <property type="component" value="Unassembled WGS sequence"/>
</dbReference>
<dbReference type="AlphaFoldDB" id="A0AB38A4V7"/>
<evidence type="ECO:0000313" key="1">
    <source>
        <dbReference type="EMBL" id="SEB43831.1"/>
    </source>
</evidence>
<comment type="caution">
    <text evidence="1">The sequence shown here is derived from an EMBL/GenBank/DDBJ whole genome shotgun (WGS) entry which is preliminary data.</text>
</comment>
<dbReference type="RefSeq" id="WP_057001958.1">
    <property type="nucleotide sequence ID" value="NZ_CALJSN010000005.1"/>
</dbReference>
<proteinExistence type="predicted"/>
<organism evidence="1 2">
    <name type="scientific">Atopobium minutum</name>
    <dbReference type="NCBI Taxonomy" id="1381"/>
    <lineage>
        <taxon>Bacteria</taxon>
        <taxon>Bacillati</taxon>
        <taxon>Actinomycetota</taxon>
        <taxon>Coriobacteriia</taxon>
        <taxon>Coriobacteriales</taxon>
        <taxon>Atopobiaceae</taxon>
        <taxon>Atopobium</taxon>
    </lineage>
</organism>
<dbReference type="Pfam" id="PF05119">
    <property type="entry name" value="Terminase_4"/>
    <property type="match status" value="1"/>
</dbReference>
<evidence type="ECO:0000313" key="2">
    <source>
        <dbReference type="Proteomes" id="UP000183687"/>
    </source>
</evidence>
<sequence>MKGAKPKQNAIRRGLNDAYGLAKEEATGVTMPPDIARDPVQSEIWAWLAPPVNNFTAQDVLMLRRLTYWHAVAQQAEQAIHSEDGHINIFDKIGVKPYKTEDGREVPLVRKNPALTILKEATSEIRALSDILGLSPLARSRIGLMDATSVKTAADTAKMFSSIDSAYELEGEIEVEED</sequence>
<dbReference type="EMBL" id="FNSH01000001">
    <property type="protein sequence ID" value="SEB43831.1"/>
    <property type="molecule type" value="Genomic_DNA"/>
</dbReference>
<name>A0AB38A4V7_9ACTN</name>